<protein>
    <submittedName>
        <fullName evidence="1">Uncharacterized protein</fullName>
    </submittedName>
</protein>
<name>A0A1A9MY72_9BURK</name>
<dbReference type="EMBL" id="LXKA01000393">
    <property type="protein sequence ID" value="OAJ51331.1"/>
    <property type="molecule type" value="Genomic_DNA"/>
</dbReference>
<proteinExistence type="predicted"/>
<dbReference type="Proteomes" id="UP000077961">
    <property type="component" value="Unassembled WGS sequence"/>
</dbReference>
<evidence type="ECO:0000313" key="2">
    <source>
        <dbReference type="EMBL" id="OAJ51938.1"/>
    </source>
</evidence>
<keyword evidence="3" id="KW-1185">Reference proteome</keyword>
<evidence type="ECO:0000313" key="4">
    <source>
        <dbReference type="Proteomes" id="UP000078116"/>
    </source>
</evidence>
<accession>A0A1A9MY72</accession>
<reference evidence="3 4" key="1">
    <citation type="submission" date="2016-04" db="EMBL/GenBank/DDBJ databases">
        <title>Reclassification of Paraburkholderia panaciterrae (Farh et al. 2015) Dobritsa &amp; Samadpour 2016 as a later homotypic synonym of Paraburkholderia ginsengiterrae (Farh et al. 2015) Dobritsa &amp; Samadpour 2016.</title>
        <authorList>
            <person name="Dobritsa A.P."/>
            <person name="Kutumbaka K."/>
            <person name="Samadpour M."/>
        </authorList>
    </citation>
    <scope>NUCLEOTIDE SEQUENCE [LARGE SCALE GENOMIC DNA]</scope>
    <source>
        <strain evidence="1 4">DCY85</strain>
        <strain evidence="2 3">DCY85-1</strain>
    </source>
</reference>
<dbReference type="Proteomes" id="UP000078116">
    <property type="component" value="Unassembled WGS sequence"/>
</dbReference>
<evidence type="ECO:0000313" key="3">
    <source>
        <dbReference type="Proteomes" id="UP000077961"/>
    </source>
</evidence>
<gene>
    <name evidence="2" type="ORF">A6V36_15365</name>
    <name evidence="1" type="ORF">A6V37_11470</name>
</gene>
<dbReference type="EMBL" id="LXJZ01000242">
    <property type="protein sequence ID" value="OAJ51938.1"/>
    <property type="molecule type" value="Genomic_DNA"/>
</dbReference>
<dbReference type="OrthoDB" id="9007456at2"/>
<comment type="caution">
    <text evidence="1">The sequence shown here is derived from an EMBL/GenBank/DDBJ whole genome shotgun (WGS) entry which is preliminary data.</text>
</comment>
<dbReference type="AlphaFoldDB" id="A0A1A9MY72"/>
<organism evidence="1 4">
    <name type="scientific">Paraburkholderia ginsengiterrae</name>
    <dbReference type="NCBI Taxonomy" id="1462993"/>
    <lineage>
        <taxon>Bacteria</taxon>
        <taxon>Pseudomonadati</taxon>
        <taxon>Pseudomonadota</taxon>
        <taxon>Betaproteobacteria</taxon>
        <taxon>Burkholderiales</taxon>
        <taxon>Burkholderiaceae</taxon>
        <taxon>Paraburkholderia</taxon>
    </lineage>
</organism>
<sequence length="108" mass="11600">MDRTLITVSGSSQAALIDQDIAHIARVMRPALRGDLGGPILPAAYWRKRLYSLLDTGNLSHAQLCTVDSLLLQIGQYEAEPQLAWDTLAPATAALFPPPYPASVSQSA</sequence>
<dbReference type="RefSeq" id="WP_064272267.1">
    <property type="nucleotide sequence ID" value="NZ_LXJZ01000242.1"/>
</dbReference>
<evidence type="ECO:0000313" key="1">
    <source>
        <dbReference type="EMBL" id="OAJ51331.1"/>
    </source>
</evidence>
<dbReference type="STRING" id="1462993.A6V36_15365"/>